<proteinExistence type="predicted"/>
<protein>
    <submittedName>
        <fullName evidence="1">Uncharacterized protein</fullName>
    </submittedName>
</protein>
<sequence>MQHDLIKWFTLKAIREEIKV</sequence>
<dbReference type="EMBL" id="CAJOBH010242116">
    <property type="protein sequence ID" value="CAF5112916.1"/>
    <property type="molecule type" value="Genomic_DNA"/>
</dbReference>
<evidence type="ECO:0000313" key="2">
    <source>
        <dbReference type="Proteomes" id="UP000681967"/>
    </source>
</evidence>
<dbReference type="AlphaFoldDB" id="A0A8S3FA57"/>
<reference evidence="1" key="1">
    <citation type="submission" date="2021-02" db="EMBL/GenBank/DDBJ databases">
        <authorList>
            <person name="Nowell W R."/>
        </authorList>
    </citation>
    <scope>NUCLEOTIDE SEQUENCE</scope>
</reference>
<dbReference type="Proteomes" id="UP000681967">
    <property type="component" value="Unassembled WGS sequence"/>
</dbReference>
<gene>
    <name evidence="1" type="ORF">BYL167_LOCUS65959</name>
</gene>
<organism evidence="1 2">
    <name type="scientific">Rotaria magnacalcarata</name>
    <dbReference type="NCBI Taxonomy" id="392030"/>
    <lineage>
        <taxon>Eukaryota</taxon>
        <taxon>Metazoa</taxon>
        <taxon>Spiralia</taxon>
        <taxon>Gnathifera</taxon>
        <taxon>Rotifera</taxon>
        <taxon>Eurotatoria</taxon>
        <taxon>Bdelloidea</taxon>
        <taxon>Philodinida</taxon>
        <taxon>Philodinidae</taxon>
        <taxon>Rotaria</taxon>
    </lineage>
</organism>
<evidence type="ECO:0000313" key="1">
    <source>
        <dbReference type="EMBL" id="CAF5112916.1"/>
    </source>
</evidence>
<feature type="non-terminal residue" evidence="1">
    <location>
        <position position="20"/>
    </location>
</feature>
<accession>A0A8S3FA57</accession>
<name>A0A8S3FA57_9BILA</name>
<comment type="caution">
    <text evidence="1">The sequence shown here is derived from an EMBL/GenBank/DDBJ whole genome shotgun (WGS) entry which is preliminary data.</text>
</comment>